<evidence type="ECO:0000256" key="1">
    <source>
        <dbReference type="SAM" id="MobiDB-lite"/>
    </source>
</evidence>
<feature type="compositionally biased region" description="Basic and acidic residues" evidence="1">
    <location>
        <begin position="13"/>
        <end position="31"/>
    </location>
</feature>
<proteinExistence type="predicted"/>
<feature type="domain" description="Helicase-associated" evidence="2">
    <location>
        <begin position="106"/>
        <end position="171"/>
    </location>
</feature>
<evidence type="ECO:0000313" key="3">
    <source>
        <dbReference type="EMBL" id="CAD9812487.1"/>
    </source>
</evidence>
<dbReference type="Pfam" id="PF03457">
    <property type="entry name" value="HA"/>
    <property type="match status" value="3"/>
</dbReference>
<dbReference type="PANTHER" id="PTHR33418:SF1">
    <property type="entry name" value="HELICASE-ASSOCIATED DOMAIN-CONTAINING PROTEIN"/>
    <property type="match status" value="1"/>
</dbReference>
<feature type="region of interest" description="Disordered" evidence="1">
    <location>
        <begin position="310"/>
        <end position="339"/>
    </location>
</feature>
<dbReference type="InterPro" id="IPR005114">
    <property type="entry name" value="Helicase_assoc"/>
</dbReference>
<feature type="region of interest" description="Disordered" evidence="1">
    <location>
        <begin position="1"/>
        <end position="31"/>
    </location>
</feature>
<evidence type="ECO:0000259" key="2">
    <source>
        <dbReference type="Pfam" id="PF03457"/>
    </source>
</evidence>
<feature type="domain" description="Helicase-associated" evidence="2">
    <location>
        <begin position="37"/>
        <end position="100"/>
    </location>
</feature>
<reference evidence="3" key="1">
    <citation type="submission" date="2021-01" db="EMBL/GenBank/DDBJ databases">
        <authorList>
            <person name="Corre E."/>
            <person name="Pelletier E."/>
            <person name="Niang G."/>
            <person name="Scheremetjew M."/>
            <person name="Finn R."/>
            <person name="Kale V."/>
            <person name="Holt S."/>
            <person name="Cochrane G."/>
            <person name="Meng A."/>
            <person name="Brown T."/>
            <person name="Cohen L."/>
        </authorList>
    </citation>
    <scope>NUCLEOTIDE SEQUENCE</scope>
    <source>
        <strain evidence="3">CCMP2084</strain>
    </source>
</reference>
<organism evidence="3">
    <name type="scientific">Attheya septentrionalis</name>
    <dbReference type="NCBI Taxonomy" id="420275"/>
    <lineage>
        <taxon>Eukaryota</taxon>
        <taxon>Sar</taxon>
        <taxon>Stramenopiles</taxon>
        <taxon>Ochrophyta</taxon>
        <taxon>Bacillariophyta</taxon>
        <taxon>Coscinodiscophyceae</taxon>
        <taxon>Chaetocerotophycidae</taxon>
        <taxon>Chaetocerotales</taxon>
        <taxon>Attheyaceae</taxon>
        <taxon>Attheya</taxon>
    </lineage>
</organism>
<gene>
    <name evidence="3" type="ORF">ASEP1449_LOCUS4312</name>
</gene>
<dbReference type="PANTHER" id="PTHR33418">
    <property type="entry name" value="HELICASE-ASSOCIATED"/>
    <property type="match status" value="1"/>
</dbReference>
<feature type="domain" description="Helicase-associated" evidence="2">
    <location>
        <begin position="177"/>
        <end position="241"/>
    </location>
</feature>
<protein>
    <recommendedName>
        <fullName evidence="2">Helicase-associated domain-containing protein</fullName>
    </recommendedName>
</protein>
<name>A0A7S2U955_9STRA</name>
<sequence length="339" mass="39644">MSAMNEHDDIEDSDPKHASAAEAAAERPNEKRSRRTVSWIERFSELSEYHYKHGHSNVNQYDRPLGTWVHRQRLNYKKIRAGEDVSLTNEQVRLLNEIDFCWDVYEAGWRDRYLELKEYYEKHGNSDVKPSSSGALGRWVATQRWNYKKLNSGKNVTLSPDNINQLNQINFTWDIKESEWNSIYEELRRFHTSHGHADVRRSDGPLGLWASRQRWNYKKMLAGQKVSLSEKQVVLMNMLGFKWDVSKECGSDPEKEDNGADKPEVIDHDHHALVKSVEDKLRMLGQSLPPSIIENDRCRNCQHPGLAERMKASVKAQLREKEQQAQEQRNLKRERDESS</sequence>
<dbReference type="EMBL" id="HBHQ01006413">
    <property type="protein sequence ID" value="CAD9812487.1"/>
    <property type="molecule type" value="Transcribed_RNA"/>
</dbReference>
<dbReference type="Gene3D" id="6.10.140.530">
    <property type="match status" value="3"/>
</dbReference>
<accession>A0A7S2U955</accession>
<dbReference type="AlphaFoldDB" id="A0A7S2U955"/>